<name>A0A2W4RI01_9GAMM</name>
<organism evidence="1 2">
    <name type="scientific">Candidatus Methylumidiphilus alinenensis</name>
    <dbReference type="NCBI Taxonomy" id="2202197"/>
    <lineage>
        <taxon>Bacteria</taxon>
        <taxon>Pseudomonadati</taxon>
        <taxon>Pseudomonadota</taxon>
        <taxon>Gammaproteobacteria</taxon>
        <taxon>Methylococcales</taxon>
        <taxon>Candidatus Methylumidiphilus</taxon>
    </lineage>
</organism>
<dbReference type="PANTHER" id="PTHR36454">
    <property type="entry name" value="LMO2823 PROTEIN"/>
    <property type="match status" value="1"/>
</dbReference>
<dbReference type="InterPro" id="IPR008323">
    <property type="entry name" value="UCP033563"/>
</dbReference>
<dbReference type="EMBL" id="QJPH01000228">
    <property type="protein sequence ID" value="PZN82286.1"/>
    <property type="molecule type" value="Genomic_DNA"/>
</dbReference>
<accession>A0A2W4RI01</accession>
<proteinExistence type="predicted"/>
<evidence type="ECO:0000313" key="2">
    <source>
        <dbReference type="Proteomes" id="UP000249396"/>
    </source>
</evidence>
<comment type="caution">
    <text evidence="1">The sequence shown here is derived from an EMBL/GenBank/DDBJ whole genome shotgun (WGS) entry which is preliminary data.</text>
</comment>
<sequence>MNLENIALQVPTILLPNQDVDLTRWAVIACDQYTSQADYWKQAEEIVGDAPSTLRLTFPEIYLEDEDKEERINNINQAMRQYLADGTLVEQKPGFVLLDRQTSHAASRKGLIVALDLEHYDFSVGSKTLIRATEGTIVERLPPRIKVRENAEIELPHIMVLIDDPDKTVIEPLFELPLEKVYDFELMLNGGHVQGYLIDKPSHIAAIAEAIAHLAGPEINNPAADRDILLYAMGDGNHSFATAKAIWENNKAAAEDQQAIMGHPSRYALVELVNLHDEGLEFEAIHRVMFKCSADKVLESMEHYFLKNGMELLLKTCTSIEEAKEIALAAIQERTHAIPFMFQGSFGVALIQNPQLTLEVASLQAFLDDFIKHHPTAELDYIHGEDAVEELSAKQGSIGFLLSALSKFHLFKSIAQDGALPRKTFSMGEADEKRFYLECRKIR</sequence>
<dbReference type="Pfam" id="PF06245">
    <property type="entry name" value="DUF1015"/>
    <property type="match status" value="1"/>
</dbReference>
<gene>
    <name evidence="1" type="ORF">DM484_06780</name>
</gene>
<dbReference type="PANTHER" id="PTHR36454:SF1">
    <property type="entry name" value="DUF1015 DOMAIN-CONTAINING PROTEIN"/>
    <property type="match status" value="1"/>
</dbReference>
<protein>
    <submittedName>
        <fullName evidence="1">DUF1015 domain-containing protein</fullName>
    </submittedName>
</protein>
<reference evidence="1 2" key="1">
    <citation type="journal article" date="2018" name="Aquat. Microb. Ecol.">
        <title>Gammaproteobacterial methanotrophs dominate.</title>
        <authorList>
            <person name="Rissanen A.J."/>
            <person name="Saarenheimo J."/>
            <person name="Tiirola M."/>
            <person name="Peura S."/>
            <person name="Aalto S.L."/>
            <person name="Karvinen A."/>
            <person name="Nykanen H."/>
        </authorList>
    </citation>
    <scope>NUCLEOTIDE SEQUENCE [LARGE SCALE GENOMIC DNA]</scope>
    <source>
        <strain evidence="1">AMbin10</strain>
    </source>
</reference>
<evidence type="ECO:0000313" key="1">
    <source>
        <dbReference type="EMBL" id="PZN82286.1"/>
    </source>
</evidence>
<dbReference type="AlphaFoldDB" id="A0A2W4RI01"/>
<dbReference type="Proteomes" id="UP000249396">
    <property type="component" value="Unassembled WGS sequence"/>
</dbReference>